<evidence type="ECO:0000313" key="2">
    <source>
        <dbReference type="EMBL" id="MCH79558.1"/>
    </source>
</evidence>
<proteinExistence type="predicted"/>
<organism evidence="2 3">
    <name type="scientific">Trifolium medium</name>
    <dbReference type="NCBI Taxonomy" id="97028"/>
    <lineage>
        <taxon>Eukaryota</taxon>
        <taxon>Viridiplantae</taxon>
        <taxon>Streptophyta</taxon>
        <taxon>Embryophyta</taxon>
        <taxon>Tracheophyta</taxon>
        <taxon>Spermatophyta</taxon>
        <taxon>Magnoliopsida</taxon>
        <taxon>eudicotyledons</taxon>
        <taxon>Gunneridae</taxon>
        <taxon>Pentapetalae</taxon>
        <taxon>rosids</taxon>
        <taxon>fabids</taxon>
        <taxon>Fabales</taxon>
        <taxon>Fabaceae</taxon>
        <taxon>Papilionoideae</taxon>
        <taxon>50 kb inversion clade</taxon>
        <taxon>NPAAA clade</taxon>
        <taxon>Hologalegina</taxon>
        <taxon>IRL clade</taxon>
        <taxon>Trifolieae</taxon>
        <taxon>Trifolium</taxon>
    </lineage>
</organism>
<feature type="compositionally biased region" description="Polar residues" evidence="1">
    <location>
        <begin position="390"/>
        <end position="402"/>
    </location>
</feature>
<keyword evidence="3" id="KW-1185">Reference proteome</keyword>
<dbReference type="AlphaFoldDB" id="A0A392LXA9"/>
<dbReference type="InterPro" id="IPR040256">
    <property type="entry name" value="At4g02000-like"/>
</dbReference>
<sequence>MTTPVMKTLSFAQALTREDEVTLSQLPHPCVKGDSVCITLTQQEYERGIEGCKNHFHGRLVMSKKDKPITSRDLFAKLRVIWKDFGLWHLVPLGRGYFEFQFSNSEDEHKAWYVGTLHLKPGLLRLSKWEHDFNVHTQRQTHIQVWIRLLDLLQEYWRPQLLFEIMNRVGTPLMLDDATKRREFGHYARVLVDIDLSKRIYDEVMVERDGYAFYVEVAYEHLPEYCHNCFSIGHTVANCRKLHPIEKVGDRVKIPVDKAKKNAPKKVNAEPEQQAEPAIQPSKTSPVMTMLEQHEETVMTVSEQQPQPEKNTNANHVSTSGNYIEIVHVEQVIPTVPEPVQEVNHNEIVLVEKKSAPVIQNMGEQTVTENEAVHSPLVVDEQHRIEEAASQNVEQVQTSPTSEFVPDKGC</sequence>
<dbReference type="EMBL" id="LXQA010000192">
    <property type="protein sequence ID" value="MCH79558.1"/>
    <property type="molecule type" value="Genomic_DNA"/>
</dbReference>
<accession>A0A392LXA9</accession>
<name>A0A392LXA9_9FABA</name>
<protein>
    <submittedName>
        <fullName evidence="2">NBS resistance protein</fullName>
    </submittedName>
</protein>
<evidence type="ECO:0000313" key="3">
    <source>
        <dbReference type="Proteomes" id="UP000265520"/>
    </source>
</evidence>
<evidence type="ECO:0000256" key="1">
    <source>
        <dbReference type="SAM" id="MobiDB-lite"/>
    </source>
</evidence>
<dbReference type="PANTHER" id="PTHR31286:SF60">
    <property type="entry name" value="PROTEIN, PUTATIVE-RELATED"/>
    <property type="match status" value="1"/>
</dbReference>
<dbReference type="Proteomes" id="UP000265520">
    <property type="component" value="Unassembled WGS sequence"/>
</dbReference>
<reference evidence="2 3" key="1">
    <citation type="journal article" date="2018" name="Front. Plant Sci.">
        <title>Red Clover (Trifolium pratense) and Zigzag Clover (T. medium) - A Picture of Genomic Similarities and Differences.</title>
        <authorList>
            <person name="Dluhosova J."/>
            <person name="Istvanek J."/>
            <person name="Nedelnik J."/>
            <person name="Repkova J."/>
        </authorList>
    </citation>
    <scope>NUCLEOTIDE SEQUENCE [LARGE SCALE GENOMIC DNA]</scope>
    <source>
        <strain evidence="3">cv. 10/8</strain>
        <tissue evidence="2">Leaf</tissue>
    </source>
</reference>
<dbReference type="PANTHER" id="PTHR31286">
    <property type="entry name" value="GLYCINE-RICH CELL WALL STRUCTURAL PROTEIN 1.8-LIKE"/>
    <property type="match status" value="1"/>
</dbReference>
<feature type="region of interest" description="Disordered" evidence="1">
    <location>
        <begin position="257"/>
        <end position="279"/>
    </location>
</feature>
<feature type="region of interest" description="Disordered" evidence="1">
    <location>
        <begin position="390"/>
        <end position="410"/>
    </location>
</feature>
<gene>
    <name evidence="2" type="ORF">A2U01_0000309</name>
</gene>
<comment type="caution">
    <text evidence="2">The sequence shown here is derived from an EMBL/GenBank/DDBJ whole genome shotgun (WGS) entry which is preliminary data.</text>
</comment>